<keyword evidence="8" id="KW-0325">Glycoprotein</keyword>
<dbReference type="EMBL" id="JAPXFL010000012">
    <property type="protein sequence ID" value="KAK9499133.1"/>
    <property type="molecule type" value="Genomic_DNA"/>
</dbReference>
<dbReference type="Proteomes" id="UP001461498">
    <property type="component" value="Unassembled WGS sequence"/>
</dbReference>
<dbReference type="GO" id="GO:0005886">
    <property type="term" value="C:plasma membrane"/>
    <property type="evidence" value="ECO:0007669"/>
    <property type="project" value="UniProtKB-SubCell"/>
</dbReference>
<keyword evidence="5 9" id="KW-1133">Transmembrane helix</keyword>
<feature type="domain" description="Ionotropic glutamate receptor C-terminal" evidence="10">
    <location>
        <begin position="98"/>
        <end position="270"/>
    </location>
</feature>
<keyword evidence="6 9" id="KW-0472">Membrane</keyword>
<evidence type="ECO:0000256" key="1">
    <source>
        <dbReference type="ARBA" id="ARBA00004651"/>
    </source>
</evidence>
<keyword evidence="3" id="KW-1003">Cell membrane</keyword>
<evidence type="ECO:0000259" key="10">
    <source>
        <dbReference type="Pfam" id="PF00060"/>
    </source>
</evidence>
<dbReference type="PANTHER" id="PTHR42643">
    <property type="entry name" value="IONOTROPIC RECEPTOR 20A-RELATED"/>
    <property type="match status" value="1"/>
</dbReference>
<dbReference type="GO" id="GO:0015276">
    <property type="term" value="F:ligand-gated monoatomic ion channel activity"/>
    <property type="evidence" value="ECO:0007669"/>
    <property type="project" value="InterPro"/>
</dbReference>
<dbReference type="InterPro" id="IPR052192">
    <property type="entry name" value="Insect_Ionotropic_Sensory_Rcpt"/>
</dbReference>
<dbReference type="AlphaFoldDB" id="A0AAW1CQ40"/>
<protein>
    <recommendedName>
        <fullName evidence="10">Ionotropic glutamate receptor C-terminal domain-containing protein</fullName>
    </recommendedName>
</protein>
<evidence type="ECO:0000313" key="11">
    <source>
        <dbReference type="EMBL" id="KAK9499133.1"/>
    </source>
</evidence>
<keyword evidence="4 9" id="KW-0812">Transmembrane</keyword>
<comment type="caution">
    <text evidence="12">The sequence shown here is derived from an EMBL/GenBank/DDBJ whole genome shotgun (WGS) entry which is preliminary data.</text>
</comment>
<dbReference type="SUPFAM" id="SSF53850">
    <property type="entry name" value="Periplasmic binding protein-like II"/>
    <property type="match status" value="1"/>
</dbReference>
<dbReference type="PANTHER" id="PTHR42643:SF32">
    <property type="entry name" value="IONOTROPIC RECEPTOR 31A, ISOFORM C-RELATED"/>
    <property type="match status" value="1"/>
</dbReference>
<name>A0AAW1CQ40_9HEMI</name>
<proteinExistence type="inferred from homology"/>
<comment type="subcellular location">
    <subcellularLocation>
        <location evidence="1">Cell membrane</location>
        <topology evidence="1">Multi-pass membrane protein</topology>
    </subcellularLocation>
</comment>
<evidence type="ECO:0000256" key="8">
    <source>
        <dbReference type="ARBA" id="ARBA00023180"/>
    </source>
</evidence>
<evidence type="ECO:0000256" key="2">
    <source>
        <dbReference type="ARBA" id="ARBA00008685"/>
    </source>
</evidence>
<dbReference type="GO" id="GO:0050906">
    <property type="term" value="P:detection of stimulus involved in sensory perception"/>
    <property type="evidence" value="ECO:0007669"/>
    <property type="project" value="UniProtKB-ARBA"/>
</dbReference>
<sequence length="335" mass="38002">MYSMNLHLADLYNYSITLVLAYGFGTKQKDGHFDGAIGLIERKVVNMSISGFQYIVPRLEVADFLYPLYVFNFAFFFKQPRALGTYRALSLQLDTIAWLSLGVMIITSLLVYWIFQLIYMKTNRPDDEATVSAATIQVIGIMSQQGLSHEPGRLSGRILCTFILMLALMVCTYYNAATMNALLSPAPISIRNLQELISSSLHLVLMNVPYFTTKVTRERLLSKAVNNRVVSKPNFTAPLEDGLDLILKGGAFCGEDFTMFTAIQNRFKDNEKCDLSVIPAMLPVPTGNYLEKYSQYRELFFRGNLRMKEHGLAHRQRNYWYPQKPSCAGNQVSVK</sequence>
<keyword evidence="13" id="KW-1185">Reference proteome</keyword>
<dbReference type="Pfam" id="PF00060">
    <property type="entry name" value="Lig_chan"/>
    <property type="match status" value="1"/>
</dbReference>
<organism evidence="12 13">
    <name type="scientific">Rhynocoris fuscipes</name>
    <dbReference type="NCBI Taxonomy" id="488301"/>
    <lineage>
        <taxon>Eukaryota</taxon>
        <taxon>Metazoa</taxon>
        <taxon>Ecdysozoa</taxon>
        <taxon>Arthropoda</taxon>
        <taxon>Hexapoda</taxon>
        <taxon>Insecta</taxon>
        <taxon>Pterygota</taxon>
        <taxon>Neoptera</taxon>
        <taxon>Paraneoptera</taxon>
        <taxon>Hemiptera</taxon>
        <taxon>Heteroptera</taxon>
        <taxon>Panheteroptera</taxon>
        <taxon>Cimicomorpha</taxon>
        <taxon>Reduviidae</taxon>
        <taxon>Harpactorinae</taxon>
        <taxon>Harpactorini</taxon>
        <taxon>Rhynocoris</taxon>
    </lineage>
</organism>
<evidence type="ECO:0000313" key="13">
    <source>
        <dbReference type="Proteomes" id="UP001461498"/>
    </source>
</evidence>
<comment type="similarity">
    <text evidence="2">Belongs to the glutamate-gated ion channel (TC 1.A.10.1) family.</text>
</comment>
<accession>A0AAW1CQ40</accession>
<evidence type="ECO:0000256" key="9">
    <source>
        <dbReference type="SAM" id="Phobius"/>
    </source>
</evidence>
<feature type="transmembrane region" description="Helical" evidence="9">
    <location>
        <begin position="158"/>
        <end position="176"/>
    </location>
</feature>
<evidence type="ECO:0000256" key="4">
    <source>
        <dbReference type="ARBA" id="ARBA00022692"/>
    </source>
</evidence>
<feature type="transmembrane region" description="Helical" evidence="9">
    <location>
        <begin position="96"/>
        <end position="115"/>
    </location>
</feature>
<evidence type="ECO:0000256" key="3">
    <source>
        <dbReference type="ARBA" id="ARBA00022475"/>
    </source>
</evidence>
<dbReference type="EMBL" id="JAPXFL010000010">
    <property type="protein sequence ID" value="KAK9500531.1"/>
    <property type="molecule type" value="Genomic_DNA"/>
</dbReference>
<dbReference type="InterPro" id="IPR001320">
    <property type="entry name" value="Iontro_rcpt_C"/>
</dbReference>
<evidence type="ECO:0000313" key="12">
    <source>
        <dbReference type="EMBL" id="KAK9500531.1"/>
    </source>
</evidence>
<dbReference type="Gene3D" id="3.40.190.10">
    <property type="entry name" value="Periplasmic binding protein-like II"/>
    <property type="match status" value="1"/>
</dbReference>
<keyword evidence="7" id="KW-0675">Receptor</keyword>
<dbReference type="Gene3D" id="1.10.287.70">
    <property type="match status" value="1"/>
</dbReference>
<reference evidence="12 13" key="1">
    <citation type="submission" date="2022-12" db="EMBL/GenBank/DDBJ databases">
        <title>Chromosome-level genome assembly of true bugs.</title>
        <authorList>
            <person name="Ma L."/>
            <person name="Li H."/>
        </authorList>
    </citation>
    <scope>NUCLEOTIDE SEQUENCE [LARGE SCALE GENOMIC DNA]</scope>
    <source>
        <strain evidence="12">Lab_2022b</strain>
    </source>
</reference>
<evidence type="ECO:0000256" key="7">
    <source>
        <dbReference type="ARBA" id="ARBA00023170"/>
    </source>
</evidence>
<evidence type="ECO:0000256" key="5">
    <source>
        <dbReference type="ARBA" id="ARBA00022989"/>
    </source>
</evidence>
<gene>
    <name evidence="12" type="ORF">O3M35_001779</name>
    <name evidence="11" type="ORF">O3M35_003636</name>
</gene>
<evidence type="ECO:0000256" key="6">
    <source>
        <dbReference type="ARBA" id="ARBA00023136"/>
    </source>
</evidence>